<evidence type="ECO:0000313" key="2">
    <source>
        <dbReference type="Proteomes" id="UP000265520"/>
    </source>
</evidence>
<keyword evidence="2" id="KW-1185">Reference proteome</keyword>
<proteinExistence type="predicted"/>
<organism evidence="1 2">
    <name type="scientific">Trifolium medium</name>
    <dbReference type="NCBI Taxonomy" id="97028"/>
    <lineage>
        <taxon>Eukaryota</taxon>
        <taxon>Viridiplantae</taxon>
        <taxon>Streptophyta</taxon>
        <taxon>Embryophyta</taxon>
        <taxon>Tracheophyta</taxon>
        <taxon>Spermatophyta</taxon>
        <taxon>Magnoliopsida</taxon>
        <taxon>eudicotyledons</taxon>
        <taxon>Gunneridae</taxon>
        <taxon>Pentapetalae</taxon>
        <taxon>rosids</taxon>
        <taxon>fabids</taxon>
        <taxon>Fabales</taxon>
        <taxon>Fabaceae</taxon>
        <taxon>Papilionoideae</taxon>
        <taxon>50 kb inversion clade</taxon>
        <taxon>NPAAA clade</taxon>
        <taxon>Hologalegina</taxon>
        <taxon>IRL clade</taxon>
        <taxon>Trifolieae</taxon>
        <taxon>Trifolium</taxon>
    </lineage>
</organism>
<comment type="caution">
    <text evidence="1">The sequence shown here is derived from an EMBL/GenBank/DDBJ whole genome shotgun (WGS) entry which is preliminary data.</text>
</comment>
<sequence>PWSRGGAIDPLGFAMPSSIRPLWGGCRKTSAVPIRVALPYR</sequence>
<dbReference type="AlphaFoldDB" id="A0A392V3V1"/>
<dbReference type="Proteomes" id="UP000265520">
    <property type="component" value="Unassembled WGS sequence"/>
</dbReference>
<protein>
    <submittedName>
        <fullName evidence="1">Uncharacterized protein</fullName>
    </submittedName>
</protein>
<reference evidence="1 2" key="1">
    <citation type="journal article" date="2018" name="Front. Plant Sci.">
        <title>Red Clover (Trifolium pratense) and Zigzag Clover (T. medium) - A Picture of Genomic Similarities and Differences.</title>
        <authorList>
            <person name="Dluhosova J."/>
            <person name="Istvanek J."/>
            <person name="Nedelnik J."/>
            <person name="Repkova J."/>
        </authorList>
    </citation>
    <scope>NUCLEOTIDE SEQUENCE [LARGE SCALE GENOMIC DNA]</scope>
    <source>
        <strain evidence="2">cv. 10/8</strain>
        <tissue evidence="1">Leaf</tissue>
    </source>
</reference>
<name>A0A392V3V1_9FABA</name>
<accession>A0A392V3V1</accession>
<evidence type="ECO:0000313" key="1">
    <source>
        <dbReference type="EMBL" id="MCI82978.1"/>
    </source>
</evidence>
<dbReference type="EMBL" id="LXQA011055942">
    <property type="protein sequence ID" value="MCI82978.1"/>
    <property type="molecule type" value="Genomic_DNA"/>
</dbReference>
<feature type="non-terminal residue" evidence="1">
    <location>
        <position position="1"/>
    </location>
</feature>